<feature type="domain" description="Radical SAM core" evidence="6">
    <location>
        <begin position="86"/>
        <end position="320"/>
    </location>
</feature>
<evidence type="ECO:0000256" key="1">
    <source>
        <dbReference type="ARBA" id="ARBA00001966"/>
    </source>
</evidence>
<dbReference type="CDD" id="cd21124">
    <property type="entry name" value="SPASM_CteB-like"/>
    <property type="match status" value="1"/>
</dbReference>
<gene>
    <name evidence="7" type="primary">scfB</name>
    <name evidence="7" type="ORF">IAC59_04095</name>
</gene>
<evidence type="ECO:0000256" key="4">
    <source>
        <dbReference type="ARBA" id="ARBA00023004"/>
    </source>
</evidence>
<proteinExistence type="predicted"/>
<dbReference type="Pfam" id="PF04055">
    <property type="entry name" value="Radical_SAM"/>
    <property type="match status" value="1"/>
</dbReference>
<dbReference type="PROSITE" id="PS51918">
    <property type="entry name" value="RADICAL_SAM"/>
    <property type="match status" value="1"/>
</dbReference>
<dbReference type="SFLD" id="SFLDS00029">
    <property type="entry name" value="Radical_SAM"/>
    <property type="match status" value="1"/>
</dbReference>
<dbReference type="InterPro" id="IPR023867">
    <property type="entry name" value="Sulphatase_maturase_rSAM"/>
</dbReference>
<evidence type="ECO:0000256" key="2">
    <source>
        <dbReference type="ARBA" id="ARBA00022691"/>
    </source>
</evidence>
<keyword evidence="4" id="KW-0408">Iron</keyword>
<dbReference type="InterPro" id="IPR008792">
    <property type="entry name" value="PQQD"/>
</dbReference>
<evidence type="ECO:0000256" key="3">
    <source>
        <dbReference type="ARBA" id="ARBA00022723"/>
    </source>
</evidence>
<sequence>MLHVFKALGAMIALDVDSGSVHMVDEPAYEVLSRIETMEPDAIVDELKDRFDEAELREILAEIDEMRARGELLTHYDYSGLEIKNAGTVKAMCLHAAHDCNLRCKYCFADTGEFHGHKRTLLPYEVGVKALDWLIAHSGARHNLEVDFFGGEPLMNFDVVKQLVEYGRKREAETGKHFNFTITTNCVALNDERIEFINREMKNVVLSLDGRREVHDFMRPTANGKPSYDLVLPNALKMAKARGDKEYYVRGTYTAVSADFSKDVLALHDAGFEQISVEPVVLTPDSPYALRPDQLPGLLDEYEKLGREYLKRRAEGHFLNFFHFNVDLEGGPCIRKRLSGCGAGNEYVAVTPEGDIYPCHQFVGREGYRMGSVLDDTFDTDIQQTFAANHVLNKEKCRNCWARFYCSGGCAANAQLLNGDISCPNDMECELERKRLECAIAIYAIERANREAKQ</sequence>
<dbReference type="InterPro" id="IPR024025">
    <property type="entry name" value="SCIFF_rSAM_maturase"/>
</dbReference>
<dbReference type="Pfam" id="PF05402">
    <property type="entry name" value="PqqD"/>
    <property type="match status" value="1"/>
</dbReference>
<dbReference type="InterPro" id="IPR013785">
    <property type="entry name" value="Aldolase_TIM"/>
</dbReference>
<dbReference type="InterPro" id="IPR007197">
    <property type="entry name" value="rSAM"/>
</dbReference>
<organism evidence="7 8">
    <name type="scientific">Candidatus Fimadaptatus faecigallinarum</name>
    <dbReference type="NCBI Taxonomy" id="2840814"/>
    <lineage>
        <taxon>Bacteria</taxon>
        <taxon>Bacillati</taxon>
        <taxon>Bacillota</taxon>
        <taxon>Clostridia</taxon>
        <taxon>Eubacteriales</taxon>
        <taxon>Candidatus Fimadaptatus</taxon>
    </lineage>
</organism>
<accession>A0A9D1LQY5</accession>
<evidence type="ECO:0000313" key="7">
    <source>
        <dbReference type="EMBL" id="HIU46419.1"/>
    </source>
</evidence>
<dbReference type="EMBL" id="DVNK01000027">
    <property type="protein sequence ID" value="HIU46419.1"/>
    <property type="molecule type" value="Genomic_DNA"/>
</dbReference>
<keyword evidence="2" id="KW-0949">S-adenosyl-L-methionine</keyword>
<dbReference type="GO" id="GO:0046872">
    <property type="term" value="F:metal ion binding"/>
    <property type="evidence" value="ECO:0007669"/>
    <property type="project" value="UniProtKB-KW"/>
</dbReference>
<dbReference type="NCBIfam" id="TIGR04085">
    <property type="entry name" value="rSAM_more_4Fe4S"/>
    <property type="match status" value="1"/>
</dbReference>
<dbReference type="PANTHER" id="PTHR43273">
    <property type="entry name" value="ANAEROBIC SULFATASE-MATURATING ENZYME HOMOLOG ASLB-RELATED"/>
    <property type="match status" value="1"/>
</dbReference>
<dbReference type="SUPFAM" id="SSF102114">
    <property type="entry name" value="Radical SAM enzymes"/>
    <property type="match status" value="1"/>
</dbReference>
<dbReference type="InterPro" id="IPR047602">
    <property type="entry name" value="SPASM_CteB-like"/>
</dbReference>
<dbReference type="InterPro" id="IPR023885">
    <property type="entry name" value="4Fe4S-binding_SPASM_dom"/>
</dbReference>
<name>A0A9D1LQY5_9FIRM</name>
<evidence type="ECO:0000259" key="6">
    <source>
        <dbReference type="PROSITE" id="PS51918"/>
    </source>
</evidence>
<evidence type="ECO:0000256" key="5">
    <source>
        <dbReference type="ARBA" id="ARBA00023014"/>
    </source>
</evidence>
<dbReference type="SFLD" id="SFLDG01386">
    <property type="entry name" value="main_SPASM_domain-containing"/>
    <property type="match status" value="1"/>
</dbReference>
<dbReference type="GO" id="GO:0016491">
    <property type="term" value="F:oxidoreductase activity"/>
    <property type="evidence" value="ECO:0007669"/>
    <property type="project" value="InterPro"/>
</dbReference>
<evidence type="ECO:0000313" key="8">
    <source>
        <dbReference type="Proteomes" id="UP000824123"/>
    </source>
</evidence>
<dbReference type="SFLD" id="SFLDG01384">
    <property type="entry name" value="thioether_bond_formation_requi"/>
    <property type="match status" value="1"/>
</dbReference>
<reference evidence="7" key="1">
    <citation type="submission" date="2020-10" db="EMBL/GenBank/DDBJ databases">
        <authorList>
            <person name="Gilroy R."/>
        </authorList>
    </citation>
    <scope>NUCLEOTIDE SEQUENCE</scope>
    <source>
        <strain evidence="7">ChiSxjej2B14-8506</strain>
    </source>
</reference>
<dbReference type="Proteomes" id="UP000824123">
    <property type="component" value="Unassembled WGS sequence"/>
</dbReference>
<comment type="cofactor">
    <cofactor evidence="1">
        <name>[4Fe-4S] cluster</name>
        <dbReference type="ChEBI" id="CHEBI:49883"/>
    </cofactor>
</comment>
<dbReference type="CDD" id="cd01335">
    <property type="entry name" value="Radical_SAM"/>
    <property type="match status" value="1"/>
</dbReference>
<reference evidence="7" key="2">
    <citation type="journal article" date="2021" name="PeerJ">
        <title>Extensive microbial diversity within the chicken gut microbiome revealed by metagenomics and culture.</title>
        <authorList>
            <person name="Gilroy R."/>
            <person name="Ravi A."/>
            <person name="Getino M."/>
            <person name="Pursley I."/>
            <person name="Horton D.L."/>
            <person name="Alikhan N.F."/>
            <person name="Baker D."/>
            <person name="Gharbi K."/>
            <person name="Hall N."/>
            <person name="Watson M."/>
            <person name="Adriaenssens E.M."/>
            <person name="Foster-Nyarko E."/>
            <person name="Jarju S."/>
            <person name="Secka A."/>
            <person name="Antonio M."/>
            <person name="Oren A."/>
            <person name="Chaudhuri R.R."/>
            <person name="La Ragione R."/>
            <person name="Hildebrand F."/>
            <person name="Pallen M.J."/>
        </authorList>
    </citation>
    <scope>NUCLEOTIDE SEQUENCE</scope>
    <source>
        <strain evidence="7">ChiSxjej2B14-8506</strain>
    </source>
</reference>
<dbReference type="NCBIfam" id="TIGR03974">
    <property type="entry name" value="rSAM_six_Cys"/>
    <property type="match status" value="1"/>
</dbReference>
<dbReference type="Gene3D" id="3.20.20.70">
    <property type="entry name" value="Aldolase class I"/>
    <property type="match status" value="1"/>
</dbReference>
<dbReference type="InterPro" id="IPR058240">
    <property type="entry name" value="rSAM_sf"/>
</dbReference>
<dbReference type="Pfam" id="PF13186">
    <property type="entry name" value="SPASM"/>
    <property type="match status" value="1"/>
</dbReference>
<protein>
    <submittedName>
        <fullName evidence="7">Thioether cross-link-forming SCIFF peptide maturase</fullName>
    </submittedName>
</protein>
<comment type="caution">
    <text evidence="7">The sequence shown here is derived from an EMBL/GenBank/DDBJ whole genome shotgun (WGS) entry which is preliminary data.</text>
</comment>
<keyword evidence="3" id="KW-0479">Metal-binding</keyword>
<dbReference type="SFLD" id="SFLDG01067">
    <property type="entry name" value="SPASM/twitch_domain_containing"/>
    <property type="match status" value="1"/>
</dbReference>
<keyword evidence="5" id="KW-0411">Iron-sulfur</keyword>
<dbReference type="GO" id="GO:0051536">
    <property type="term" value="F:iron-sulfur cluster binding"/>
    <property type="evidence" value="ECO:0007669"/>
    <property type="project" value="UniProtKB-KW"/>
</dbReference>
<dbReference type="AlphaFoldDB" id="A0A9D1LQY5"/>
<dbReference type="PANTHER" id="PTHR43273:SF8">
    <property type="entry name" value="RADICAL SAM DOMAIN PROTEIN"/>
    <property type="match status" value="1"/>
</dbReference>